<dbReference type="PANTHER" id="PTHR14057:SF47">
    <property type="entry name" value="HOMEOBOX PROTEIN ONECUT"/>
    <property type="match status" value="1"/>
</dbReference>
<evidence type="ECO:0000256" key="4">
    <source>
        <dbReference type="ARBA" id="ARBA00023155"/>
    </source>
</evidence>
<dbReference type="Proteomes" id="UP000271098">
    <property type="component" value="Unassembled WGS sequence"/>
</dbReference>
<feature type="compositionally biased region" description="Basic and acidic residues" evidence="7">
    <location>
        <begin position="68"/>
        <end position="89"/>
    </location>
</feature>
<reference evidence="11" key="1">
    <citation type="submission" date="2016-06" db="UniProtKB">
        <authorList>
            <consortium name="WormBaseParasite"/>
        </authorList>
    </citation>
    <scope>IDENTIFICATION</scope>
</reference>
<dbReference type="InterPro" id="IPR051649">
    <property type="entry name" value="CUT_Homeobox"/>
</dbReference>
<dbReference type="PROSITE" id="PS51042">
    <property type="entry name" value="CUT"/>
    <property type="match status" value="1"/>
</dbReference>
<proteinExistence type="predicted"/>
<dbReference type="AlphaFoldDB" id="A0A183EC05"/>
<protein>
    <submittedName>
        <fullName evidence="11">CUT domain-containing protein</fullName>
    </submittedName>
</protein>
<evidence type="ECO:0000256" key="6">
    <source>
        <dbReference type="ARBA" id="ARBA00023242"/>
    </source>
</evidence>
<dbReference type="PANTHER" id="PTHR14057">
    <property type="entry name" value="TRANSCRIPTION FACTOR ONECUT"/>
    <property type="match status" value="1"/>
</dbReference>
<evidence type="ECO:0000256" key="7">
    <source>
        <dbReference type="SAM" id="MobiDB-lite"/>
    </source>
</evidence>
<evidence type="ECO:0000256" key="1">
    <source>
        <dbReference type="ARBA" id="ARBA00004123"/>
    </source>
</evidence>
<evidence type="ECO:0000256" key="2">
    <source>
        <dbReference type="ARBA" id="ARBA00023015"/>
    </source>
</evidence>
<evidence type="ECO:0000313" key="11">
    <source>
        <dbReference type="WBParaSite" id="GPUH_0001852101-mRNA-1"/>
    </source>
</evidence>
<sequence>MDSATFIPHQPQPSANLLNQEEQQQQELDHRLANAETPPAVSNVELASSFIATMIGEQQSNSPTSEHPVYRPERRDYASVDSSEIRTAEDMEMNAGTSGDDMSFVDDEPTSTARLTATAAGKPRTTYSTKDTSDPLNAEIEDDIYIDTTELCKRIAWELKQHSIPQAIFAERILCR</sequence>
<dbReference type="InterPro" id="IPR010982">
    <property type="entry name" value="Lambda_DNA-bd_dom_sf"/>
</dbReference>
<dbReference type="GO" id="GO:0000978">
    <property type="term" value="F:RNA polymerase II cis-regulatory region sequence-specific DNA binding"/>
    <property type="evidence" value="ECO:0007669"/>
    <property type="project" value="TreeGrafter"/>
</dbReference>
<evidence type="ECO:0000256" key="3">
    <source>
        <dbReference type="ARBA" id="ARBA00023125"/>
    </source>
</evidence>
<dbReference type="Gene3D" id="1.10.260.40">
    <property type="entry name" value="lambda repressor-like DNA-binding domains"/>
    <property type="match status" value="1"/>
</dbReference>
<organism evidence="11">
    <name type="scientific">Gongylonema pulchrum</name>
    <dbReference type="NCBI Taxonomy" id="637853"/>
    <lineage>
        <taxon>Eukaryota</taxon>
        <taxon>Metazoa</taxon>
        <taxon>Ecdysozoa</taxon>
        <taxon>Nematoda</taxon>
        <taxon>Chromadorea</taxon>
        <taxon>Rhabditida</taxon>
        <taxon>Spirurina</taxon>
        <taxon>Spiruromorpha</taxon>
        <taxon>Spiruroidea</taxon>
        <taxon>Gongylonematidae</taxon>
        <taxon>Gongylonema</taxon>
    </lineage>
</organism>
<keyword evidence="6" id="KW-0539">Nucleus</keyword>
<dbReference type="InterPro" id="IPR003350">
    <property type="entry name" value="CUT_dom"/>
</dbReference>
<evidence type="ECO:0000313" key="10">
    <source>
        <dbReference type="Proteomes" id="UP000271098"/>
    </source>
</evidence>
<keyword evidence="2" id="KW-0805">Transcription regulation</keyword>
<feature type="region of interest" description="Disordered" evidence="7">
    <location>
        <begin position="55"/>
        <end position="103"/>
    </location>
</feature>
<reference evidence="9 10" key="2">
    <citation type="submission" date="2018-11" db="EMBL/GenBank/DDBJ databases">
        <authorList>
            <consortium name="Pathogen Informatics"/>
        </authorList>
    </citation>
    <scope>NUCLEOTIDE SEQUENCE [LARGE SCALE GENOMIC DNA]</scope>
</reference>
<dbReference type="OrthoDB" id="10068888at2759"/>
<dbReference type="Pfam" id="PF02376">
    <property type="entry name" value="CUT"/>
    <property type="match status" value="1"/>
</dbReference>
<evidence type="ECO:0000259" key="8">
    <source>
        <dbReference type="PROSITE" id="PS51042"/>
    </source>
</evidence>
<gene>
    <name evidence="9" type="ORF">GPUH_LOCUS18496</name>
</gene>
<dbReference type="SUPFAM" id="SSF47413">
    <property type="entry name" value="lambda repressor-like DNA-binding domains"/>
    <property type="match status" value="1"/>
</dbReference>
<keyword evidence="4" id="KW-0371">Homeobox</keyword>
<name>A0A183EC05_9BILA</name>
<keyword evidence="5" id="KW-0804">Transcription</keyword>
<evidence type="ECO:0000256" key="5">
    <source>
        <dbReference type="ARBA" id="ARBA00023163"/>
    </source>
</evidence>
<dbReference type="EMBL" id="UYRT01086869">
    <property type="protein sequence ID" value="VDN31873.1"/>
    <property type="molecule type" value="Genomic_DNA"/>
</dbReference>
<evidence type="ECO:0000313" key="9">
    <source>
        <dbReference type="EMBL" id="VDN31873.1"/>
    </source>
</evidence>
<keyword evidence="3" id="KW-0238">DNA-binding</keyword>
<feature type="domain" description="CUT" evidence="8">
    <location>
        <begin position="137"/>
        <end position="176"/>
    </location>
</feature>
<dbReference type="GO" id="GO:0005634">
    <property type="term" value="C:nucleus"/>
    <property type="evidence" value="ECO:0007669"/>
    <property type="project" value="UniProtKB-SubCell"/>
</dbReference>
<dbReference type="GO" id="GO:0000981">
    <property type="term" value="F:DNA-binding transcription factor activity, RNA polymerase II-specific"/>
    <property type="evidence" value="ECO:0007669"/>
    <property type="project" value="TreeGrafter"/>
</dbReference>
<dbReference type="WBParaSite" id="GPUH_0001852101-mRNA-1">
    <property type="protein sequence ID" value="GPUH_0001852101-mRNA-1"/>
    <property type="gene ID" value="GPUH_0001852101"/>
</dbReference>
<keyword evidence="10" id="KW-1185">Reference proteome</keyword>
<feature type="compositionally biased region" description="Polar residues" evidence="7">
    <location>
        <begin position="56"/>
        <end position="65"/>
    </location>
</feature>
<comment type="subcellular location">
    <subcellularLocation>
        <location evidence="1">Nucleus</location>
    </subcellularLocation>
</comment>
<accession>A0A183EC05</accession>